<keyword evidence="2" id="KW-1185">Reference proteome</keyword>
<comment type="caution">
    <text evidence="1">The sequence shown here is derived from an EMBL/GenBank/DDBJ whole genome shotgun (WGS) entry which is preliminary data.</text>
</comment>
<proteinExistence type="predicted"/>
<dbReference type="SFLD" id="SFLDG01135">
    <property type="entry name" value="C1.5.6:_HAD__Beta-PGM__Phospha"/>
    <property type="match status" value="1"/>
</dbReference>
<sequence>MINNYFFDFDKTLADSGESSVIATKEAFKSMNLTVPDSDTISGYIGIPAKISFKKMAKEPLTDDQIVKLTNKFLSIYAEVEDANTKLFPGILDMLSQLKATDKKLYVVSSKKTDELDRNLRHLNIRSYFDDIVGYDLVTNYKPAPDGIILLLKKYDLKKDESMMIGDAKYDIQMGKSAGVRTCGALWGAFDVDSLTNQVPTYLVDQPVRIVSLA</sequence>
<dbReference type="InterPro" id="IPR006439">
    <property type="entry name" value="HAD-SF_hydro_IA"/>
</dbReference>
<dbReference type="PANTHER" id="PTHR43434:SF26">
    <property type="entry name" value="PYROPHOSPHATASE PPAX"/>
    <property type="match status" value="1"/>
</dbReference>
<dbReference type="InterPro" id="IPR023214">
    <property type="entry name" value="HAD_sf"/>
</dbReference>
<dbReference type="Gene3D" id="3.40.50.1000">
    <property type="entry name" value="HAD superfamily/HAD-like"/>
    <property type="match status" value="1"/>
</dbReference>
<dbReference type="GO" id="GO:0008967">
    <property type="term" value="F:phosphoglycolate phosphatase activity"/>
    <property type="evidence" value="ECO:0007669"/>
    <property type="project" value="TreeGrafter"/>
</dbReference>
<dbReference type="PANTHER" id="PTHR43434">
    <property type="entry name" value="PHOSPHOGLYCOLATE PHOSPHATASE"/>
    <property type="match status" value="1"/>
</dbReference>
<dbReference type="OrthoDB" id="9792518at2"/>
<evidence type="ECO:0000313" key="2">
    <source>
        <dbReference type="Proteomes" id="UP000051581"/>
    </source>
</evidence>
<reference evidence="1 2" key="1">
    <citation type="journal article" date="2015" name="Genome Announc.">
        <title>Expanding the biotechnology potential of lactobacilli through comparative genomics of 213 strains and associated genera.</title>
        <authorList>
            <person name="Sun Z."/>
            <person name="Harris H.M."/>
            <person name="McCann A."/>
            <person name="Guo C."/>
            <person name="Argimon S."/>
            <person name="Zhang W."/>
            <person name="Yang X."/>
            <person name="Jeffery I.B."/>
            <person name="Cooney J.C."/>
            <person name="Kagawa T.F."/>
            <person name="Liu W."/>
            <person name="Song Y."/>
            <person name="Salvetti E."/>
            <person name="Wrobel A."/>
            <person name="Rasinkangas P."/>
            <person name="Parkhill J."/>
            <person name="Rea M.C."/>
            <person name="O'Sullivan O."/>
            <person name="Ritari J."/>
            <person name="Douillard F.P."/>
            <person name="Paul Ross R."/>
            <person name="Yang R."/>
            <person name="Briner A.E."/>
            <person name="Felis G.E."/>
            <person name="de Vos W.M."/>
            <person name="Barrangou R."/>
            <person name="Klaenhammer T.R."/>
            <person name="Caufield P.W."/>
            <person name="Cui Y."/>
            <person name="Zhang H."/>
            <person name="O'Toole P.W."/>
        </authorList>
    </citation>
    <scope>NUCLEOTIDE SEQUENCE [LARGE SCALE GENOMIC DNA]</scope>
    <source>
        <strain evidence="1 2">DSM 19904</strain>
    </source>
</reference>
<accession>A0A0R1L186</accession>
<dbReference type="NCBIfam" id="TIGR01549">
    <property type="entry name" value="HAD-SF-IA-v1"/>
    <property type="match status" value="1"/>
</dbReference>
<dbReference type="InterPro" id="IPR050155">
    <property type="entry name" value="HAD-like_hydrolase_sf"/>
</dbReference>
<evidence type="ECO:0000313" key="1">
    <source>
        <dbReference type="EMBL" id="KRK86617.1"/>
    </source>
</evidence>
<dbReference type="SFLD" id="SFLDS00003">
    <property type="entry name" value="Haloacid_Dehalogenase"/>
    <property type="match status" value="1"/>
</dbReference>
<dbReference type="InterPro" id="IPR036412">
    <property type="entry name" value="HAD-like_sf"/>
</dbReference>
<dbReference type="InterPro" id="IPR023198">
    <property type="entry name" value="PGP-like_dom2"/>
</dbReference>
<dbReference type="NCBIfam" id="TIGR01509">
    <property type="entry name" value="HAD-SF-IA-v3"/>
    <property type="match status" value="1"/>
</dbReference>
<dbReference type="SUPFAM" id="SSF56784">
    <property type="entry name" value="HAD-like"/>
    <property type="match status" value="1"/>
</dbReference>
<dbReference type="InterPro" id="IPR041492">
    <property type="entry name" value="HAD_2"/>
</dbReference>
<dbReference type="RefSeq" id="WP_057826466.1">
    <property type="nucleotide sequence ID" value="NZ_AZEA01000037.1"/>
</dbReference>
<protein>
    <submittedName>
        <fullName evidence="1">Phosphoglycolate phosphatase, bacterial</fullName>
    </submittedName>
</protein>
<dbReference type="Gene3D" id="1.10.150.240">
    <property type="entry name" value="Putative phosphatase, domain 2"/>
    <property type="match status" value="1"/>
</dbReference>
<name>A0A0R1L186_9LACO</name>
<dbReference type="Proteomes" id="UP000051581">
    <property type="component" value="Unassembled WGS sequence"/>
</dbReference>
<dbReference type="PATRIC" id="fig|1423808.3.peg.1898"/>
<gene>
    <name evidence="1" type="ORF">FD17_GL001873</name>
</gene>
<organism evidence="1 2">
    <name type="scientific">Lentilactobacillus sunkii DSM 19904</name>
    <dbReference type="NCBI Taxonomy" id="1423808"/>
    <lineage>
        <taxon>Bacteria</taxon>
        <taxon>Bacillati</taxon>
        <taxon>Bacillota</taxon>
        <taxon>Bacilli</taxon>
        <taxon>Lactobacillales</taxon>
        <taxon>Lactobacillaceae</taxon>
        <taxon>Lentilactobacillus</taxon>
    </lineage>
</organism>
<dbReference type="SFLD" id="SFLDG01129">
    <property type="entry name" value="C1.5:_HAD__Beta-PGM__Phosphata"/>
    <property type="match status" value="1"/>
</dbReference>
<dbReference type="FunFam" id="3.40.50.1000:FF:000022">
    <property type="entry name" value="Phosphoglycolate phosphatase"/>
    <property type="match status" value="1"/>
</dbReference>
<dbReference type="GO" id="GO:0005829">
    <property type="term" value="C:cytosol"/>
    <property type="evidence" value="ECO:0007669"/>
    <property type="project" value="TreeGrafter"/>
</dbReference>
<dbReference type="GO" id="GO:0006281">
    <property type="term" value="P:DNA repair"/>
    <property type="evidence" value="ECO:0007669"/>
    <property type="project" value="TreeGrafter"/>
</dbReference>
<dbReference type="AlphaFoldDB" id="A0A0R1L186"/>
<dbReference type="Pfam" id="PF13419">
    <property type="entry name" value="HAD_2"/>
    <property type="match status" value="1"/>
</dbReference>
<dbReference type="EMBL" id="AZEA01000037">
    <property type="protein sequence ID" value="KRK86617.1"/>
    <property type="molecule type" value="Genomic_DNA"/>
</dbReference>